<protein>
    <submittedName>
        <fullName evidence="2">Uncharacterized protein</fullName>
    </submittedName>
</protein>
<accession>A0A8T1VLA5</accession>
<dbReference type="EMBL" id="JAGDFM010000222">
    <property type="protein sequence ID" value="KAG7382052.1"/>
    <property type="molecule type" value="Genomic_DNA"/>
</dbReference>
<name>A0A8T1VLA5_9STRA</name>
<proteinExistence type="predicted"/>
<dbReference type="AlphaFoldDB" id="A0A8T1VLA5"/>
<evidence type="ECO:0000313" key="3">
    <source>
        <dbReference type="Proteomes" id="UP000694044"/>
    </source>
</evidence>
<gene>
    <name evidence="2" type="ORF">PHYPSEUDO_005361</name>
</gene>
<dbReference type="Proteomes" id="UP000694044">
    <property type="component" value="Unassembled WGS sequence"/>
</dbReference>
<sequence>MHSTQYKSERQKKRRRPRSRTGRIHRVTTLTGQASTATTLPDRTSSQGDYTNWASFNGDHAPGLDVPTDVTSYRVVMVGDFKTMVWMRTIVA</sequence>
<reference evidence="2" key="1">
    <citation type="submission" date="2021-02" db="EMBL/GenBank/DDBJ databases">
        <authorList>
            <person name="Palmer J.M."/>
        </authorList>
    </citation>
    <scope>NUCLEOTIDE SEQUENCE</scope>
    <source>
        <strain evidence="2">SCRP734</strain>
    </source>
</reference>
<feature type="compositionally biased region" description="Basic residues" evidence="1">
    <location>
        <begin position="10"/>
        <end position="23"/>
    </location>
</feature>
<keyword evidence="3" id="KW-1185">Reference proteome</keyword>
<comment type="caution">
    <text evidence="2">The sequence shown here is derived from an EMBL/GenBank/DDBJ whole genome shotgun (WGS) entry which is preliminary data.</text>
</comment>
<feature type="region of interest" description="Disordered" evidence="1">
    <location>
        <begin position="1"/>
        <end position="23"/>
    </location>
</feature>
<evidence type="ECO:0000313" key="2">
    <source>
        <dbReference type="EMBL" id="KAG7382052.1"/>
    </source>
</evidence>
<evidence type="ECO:0000256" key="1">
    <source>
        <dbReference type="SAM" id="MobiDB-lite"/>
    </source>
</evidence>
<organism evidence="2 3">
    <name type="scientific">Phytophthora pseudosyringae</name>
    <dbReference type="NCBI Taxonomy" id="221518"/>
    <lineage>
        <taxon>Eukaryota</taxon>
        <taxon>Sar</taxon>
        <taxon>Stramenopiles</taxon>
        <taxon>Oomycota</taxon>
        <taxon>Peronosporomycetes</taxon>
        <taxon>Peronosporales</taxon>
        <taxon>Peronosporaceae</taxon>
        <taxon>Phytophthora</taxon>
    </lineage>
</organism>